<dbReference type="EMBL" id="NEDP02002949">
    <property type="protein sequence ID" value="OWF49769.1"/>
    <property type="molecule type" value="Genomic_DNA"/>
</dbReference>
<dbReference type="SUPFAM" id="SSF56059">
    <property type="entry name" value="Glutathione synthetase ATP-binding domain-like"/>
    <property type="match status" value="1"/>
</dbReference>
<dbReference type="Proteomes" id="UP000242188">
    <property type="component" value="Unassembled WGS sequence"/>
</dbReference>
<evidence type="ECO:0000313" key="3">
    <source>
        <dbReference type="EMBL" id="OWF49769.1"/>
    </source>
</evidence>
<dbReference type="PANTHER" id="PTHR48066:SF1">
    <property type="entry name" value="CARNOSINE SYNTHASE 1"/>
    <property type="match status" value="1"/>
</dbReference>
<gene>
    <name evidence="3" type="ORF">KP79_PYT07036</name>
</gene>
<reference evidence="3 4" key="1">
    <citation type="journal article" date="2017" name="Nat. Ecol. Evol.">
        <title>Scallop genome provides insights into evolution of bilaterian karyotype and development.</title>
        <authorList>
            <person name="Wang S."/>
            <person name="Zhang J."/>
            <person name="Jiao W."/>
            <person name="Li J."/>
            <person name="Xun X."/>
            <person name="Sun Y."/>
            <person name="Guo X."/>
            <person name="Huan P."/>
            <person name="Dong B."/>
            <person name="Zhang L."/>
            <person name="Hu X."/>
            <person name="Sun X."/>
            <person name="Wang J."/>
            <person name="Zhao C."/>
            <person name="Wang Y."/>
            <person name="Wang D."/>
            <person name="Huang X."/>
            <person name="Wang R."/>
            <person name="Lv J."/>
            <person name="Li Y."/>
            <person name="Zhang Z."/>
            <person name="Liu B."/>
            <person name="Lu W."/>
            <person name="Hui Y."/>
            <person name="Liang J."/>
            <person name="Zhou Z."/>
            <person name="Hou R."/>
            <person name="Li X."/>
            <person name="Liu Y."/>
            <person name="Li H."/>
            <person name="Ning X."/>
            <person name="Lin Y."/>
            <person name="Zhao L."/>
            <person name="Xing Q."/>
            <person name="Dou J."/>
            <person name="Li Y."/>
            <person name="Mao J."/>
            <person name="Guo H."/>
            <person name="Dou H."/>
            <person name="Li T."/>
            <person name="Mu C."/>
            <person name="Jiang W."/>
            <person name="Fu Q."/>
            <person name="Fu X."/>
            <person name="Miao Y."/>
            <person name="Liu J."/>
            <person name="Yu Q."/>
            <person name="Li R."/>
            <person name="Liao H."/>
            <person name="Li X."/>
            <person name="Kong Y."/>
            <person name="Jiang Z."/>
            <person name="Chourrout D."/>
            <person name="Li R."/>
            <person name="Bao Z."/>
        </authorList>
    </citation>
    <scope>NUCLEOTIDE SEQUENCE [LARGE SCALE GENOMIC DNA]</scope>
    <source>
        <strain evidence="3 4">PY_sf001</strain>
    </source>
</reference>
<sequence length="463" mass="52107">MSEVKQPEHKMASQECVTYPDQVREKLAGKTILIIGSSTSGHRLVWDIFTSAKIKVIMAGHEKSNDGAGKVETFFHYDYYTDQSDIEKHANNIIQLLGDRVKDIDGCFTFTEEDTPITAVIFGKLKLRGFHPDAALTVRSKQKTYEAMKSNTSNTPFKTEKYSPLSFRIRNESDIKEAKEITFPAILKPEHDASSWGVVKVISEDDCLLQYSKLQKEFKESSFGETFGTSMILMELLDGLSYEVDVVIYEGELMVAFVSDLGLYLPNSYACTSVCIPSNLSAERQDQLRTAAHHCCCKVGLVNGVFNSEFKMTSSGPKLVEINGRVGSFRRCIVYETIYGVNLWEIAAAIACGIKPCFQEVTPRCFAVGAYLYIRFHGEQFLKDDISLKLSSMAEANDILLLKESETIELQCENEEFLTPFCHLVALNKTSSKRARQMLTQLFQDLGFTGTDYDIERFTSVWA</sequence>
<evidence type="ECO:0000256" key="1">
    <source>
        <dbReference type="PROSITE-ProRule" id="PRU00409"/>
    </source>
</evidence>
<comment type="caution">
    <text evidence="3">The sequence shown here is derived from an EMBL/GenBank/DDBJ whole genome shotgun (WGS) entry which is preliminary data.</text>
</comment>
<dbReference type="PANTHER" id="PTHR48066">
    <property type="entry name" value="CARNOSINE SYNTHASE 1"/>
    <property type="match status" value="1"/>
</dbReference>
<dbReference type="InterPro" id="IPR031046">
    <property type="entry name" value="CARNS1"/>
</dbReference>
<protein>
    <submittedName>
        <fullName evidence="3">Carnosine synthase 1</fullName>
    </submittedName>
</protein>
<name>A0A210QM05_MIZYE</name>
<dbReference type="OrthoDB" id="434648at2759"/>
<dbReference type="InterPro" id="IPR011761">
    <property type="entry name" value="ATP-grasp"/>
</dbReference>
<dbReference type="PROSITE" id="PS50975">
    <property type="entry name" value="ATP_GRASP"/>
    <property type="match status" value="1"/>
</dbReference>
<dbReference type="GO" id="GO:0047730">
    <property type="term" value="F:carnosine synthase activity"/>
    <property type="evidence" value="ECO:0007669"/>
    <property type="project" value="InterPro"/>
</dbReference>
<dbReference type="Pfam" id="PF13535">
    <property type="entry name" value="ATP-grasp_4"/>
    <property type="match status" value="1"/>
</dbReference>
<feature type="domain" description="ATP-grasp" evidence="2">
    <location>
        <begin position="149"/>
        <end position="352"/>
    </location>
</feature>
<keyword evidence="1" id="KW-0547">Nucleotide-binding</keyword>
<evidence type="ECO:0000313" key="4">
    <source>
        <dbReference type="Proteomes" id="UP000242188"/>
    </source>
</evidence>
<dbReference type="GO" id="GO:0016887">
    <property type="term" value="F:ATP hydrolysis activity"/>
    <property type="evidence" value="ECO:0007669"/>
    <property type="project" value="InterPro"/>
</dbReference>
<organism evidence="3 4">
    <name type="scientific">Mizuhopecten yessoensis</name>
    <name type="common">Japanese scallop</name>
    <name type="synonym">Patinopecten yessoensis</name>
    <dbReference type="NCBI Taxonomy" id="6573"/>
    <lineage>
        <taxon>Eukaryota</taxon>
        <taxon>Metazoa</taxon>
        <taxon>Spiralia</taxon>
        <taxon>Lophotrochozoa</taxon>
        <taxon>Mollusca</taxon>
        <taxon>Bivalvia</taxon>
        <taxon>Autobranchia</taxon>
        <taxon>Pteriomorphia</taxon>
        <taxon>Pectinida</taxon>
        <taxon>Pectinoidea</taxon>
        <taxon>Pectinidae</taxon>
        <taxon>Mizuhopecten</taxon>
    </lineage>
</organism>
<evidence type="ECO:0000259" key="2">
    <source>
        <dbReference type="PROSITE" id="PS50975"/>
    </source>
</evidence>
<dbReference type="AlphaFoldDB" id="A0A210QM05"/>
<accession>A0A210QM05</accession>
<dbReference type="GO" id="GO:0005524">
    <property type="term" value="F:ATP binding"/>
    <property type="evidence" value="ECO:0007669"/>
    <property type="project" value="UniProtKB-UniRule"/>
</dbReference>
<proteinExistence type="predicted"/>
<dbReference type="Gene3D" id="3.30.470.20">
    <property type="entry name" value="ATP-grasp fold, B domain"/>
    <property type="match status" value="1"/>
</dbReference>
<dbReference type="GO" id="GO:0035499">
    <property type="term" value="P:carnosine biosynthetic process"/>
    <property type="evidence" value="ECO:0007669"/>
    <property type="project" value="InterPro"/>
</dbReference>
<dbReference type="STRING" id="6573.A0A210QM05"/>
<keyword evidence="4" id="KW-1185">Reference proteome</keyword>
<keyword evidence="1" id="KW-0067">ATP-binding</keyword>
<dbReference type="GO" id="GO:0046872">
    <property type="term" value="F:metal ion binding"/>
    <property type="evidence" value="ECO:0007669"/>
    <property type="project" value="InterPro"/>
</dbReference>